<evidence type="ECO:0000256" key="2">
    <source>
        <dbReference type="ARBA" id="ARBA00005381"/>
    </source>
</evidence>
<proteinExistence type="inferred from homology"/>
<dbReference type="GO" id="GO:0030313">
    <property type="term" value="C:cell envelope"/>
    <property type="evidence" value="ECO:0007669"/>
    <property type="project" value="UniProtKB-SubCell"/>
</dbReference>
<dbReference type="GO" id="GO:0004016">
    <property type="term" value="F:adenylate cyclase activity"/>
    <property type="evidence" value="ECO:0007669"/>
    <property type="project" value="UniProtKB-ARBA"/>
</dbReference>
<keyword evidence="6 7" id="KW-0472">Membrane</keyword>
<dbReference type="PANTHER" id="PTHR43081:SF1">
    <property type="entry name" value="ADENYLATE CYCLASE, TERMINAL-DIFFERENTIATION SPECIFIC"/>
    <property type="match status" value="1"/>
</dbReference>
<organism evidence="9 10">
    <name type="scientific">Leptonema illini</name>
    <dbReference type="NCBI Taxonomy" id="183"/>
    <lineage>
        <taxon>Bacteria</taxon>
        <taxon>Pseudomonadati</taxon>
        <taxon>Spirochaetota</taxon>
        <taxon>Spirochaetia</taxon>
        <taxon>Leptospirales</taxon>
        <taxon>Leptospiraceae</taxon>
        <taxon>Leptonema</taxon>
    </lineage>
</organism>
<dbReference type="PROSITE" id="PS50125">
    <property type="entry name" value="GUANYLATE_CYCLASE_2"/>
    <property type="match status" value="1"/>
</dbReference>
<name>A0A833H1V6_9LEPT</name>
<feature type="domain" description="Guanylate cyclase" evidence="8">
    <location>
        <begin position="727"/>
        <end position="859"/>
    </location>
</feature>
<feature type="transmembrane region" description="Helical" evidence="7">
    <location>
        <begin position="149"/>
        <end position="169"/>
    </location>
</feature>
<dbReference type="Pfam" id="PF05226">
    <property type="entry name" value="CHASE2"/>
    <property type="match status" value="1"/>
</dbReference>
<feature type="transmembrane region" description="Helical" evidence="7">
    <location>
        <begin position="108"/>
        <end position="129"/>
    </location>
</feature>
<evidence type="ECO:0000256" key="3">
    <source>
        <dbReference type="ARBA" id="ARBA00022475"/>
    </source>
</evidence>
<keyword evidence="4 7" id="KW-0812">Transmembrane</keyword>
<evidence type="ECO:0000256" key="7">
    <source>
        <dbReference type="SAM" id="Phobius"/>
    </source>
</evidence>
<dbReference type="GO" id="GO:0006171">
    <property type="term" value="P:cAMP biosynthetic process"/>
    <property type="evidence" value="ECO:0007669"/>
    <property type="project" value="TreeGrafter"/>
</dbReference>
<feature type="transmembrane region" description="Helical" evidence="7">
    <location>
        <begin position="181"/>
        <end position="202"/>
    </location>
</feature>
<feature type="transmembrane region" description="Helical" evidence="7">
    <location>
        <begin position="664"/>
        <end position="685"/>
    </location>
</feature>
<dbReference type="GO" id="GO:0035556">
    <property type="term" value="P:intracellular signal transduction"/>
    <property type="evidence" value="ECO:0007669"/>
    <property type="project" value="InterPro"/>
</dbReference>
<comment type="caution">
    <text evidence="9">The sequence shown here is derived from an EMBL/GenBank/DDBJ whole genome shotgun (WGS) entry which is preliminary data.</text>
</comment>
<dbReference type="AlphaFoldDB" id="A0A833H1V6"/>
<reference evidence="9 10" key="1">
    <citation type="submission" date="2019-10" db="EMBL/GenBank/DDBJ databases">
        <title>Extracellular Electron Transfer in a Candidatus Methanoperedens spp. Enrichment Culture.</title>
        <authorList>
            <person name="Berger S."/>
            <person name="Rangel Shaw D."/>
            <person name="Berben T."/>
            <person name="In 'T Zandt M."/>
            <person name="Frank J."/>
            <person name="Reimann J."/>
            <person name="Jetten M.S.M."/>
            <person name="Welte C.U."/>
        </authorList>
    </citation>
    <scope>NUCLEOTIDE SEQUENCE [LARGE SCALE GENOMIC DNA]</scope>
    <source>
        <strain evidence="9">SB12</strain>
    </source>
</reference>
<feature type="transmembrane region" description="Helical" evidence="7">
    <location>
        <begin position="608"/>
        <end position="627"/>
    </location>
</feature>
<comment type="subcellular location">
    <subcellularLocation>
        <location evidence="1">Cell envelope</location>
    </subcellularLocation>
</comment>
<keyword evidence="3" id="KW-1003">Cell membrane</keyword>
<dbReference type="PANTHER" id="PTHR43081">
    <property type="entry name" value="ADENYLATE CYCLASE, TERMINAL-DIFFERENTIATION SPECIFIC-RELATED"/>
    <property type="match status" value="1"/>
</dbReference>
<dbReference type="Proteomes" id="UP000460298">
    <property type="component" value="Unassembled WGS sequence"/>
</dbReference>
<dbReference type="SMART" id="SM00044">
    <property type="entry name" value="CYCc"/>
    <property type="match status" value="1"/>
</dbReference>
<evidence type="ECO:0000256" key="4">
    <source>
        <dbReference type="ARBA" id="ARBA00022692"/>
    </source>
</evidence>
<keyword evidence="5 7" id="KW-1133">Transmembrane helix</keyword>
<feature type="transmembrane region" description="Helical" evidence="7">
    <location>
        <begin position="66"/>
        <end position="87"/>
    </location>
</feature>
<dbReference type="InterPro" id="IPR007890">
    <property type="entry name" value="CHASE2"/>
</dbReference>
<evidence type="ECO:0000313" key="9">
    <source>
        <dbReference type="EMBL" id="KAB2932357.1"/>
    </source>
</evidence>
<sequence length="928" mass="103363">MRKIGLILLRVALAGFVLLPLILLILGFASHYVTDMNVMASLNSVSPRLAHFLRWLADMQLGYLRAFRGIFFSVIPAMVIVGSFFTFHEKLVATDKNRLQPPDYIWGLLLGVSVFAFVAAYVASAGSFIRSLGVVIPGFSAVAPEWRSVILWVSFALILSTSVFLHETMSRLKFDKNRTGGILIGFLLSLLFALFAVEVPLFSTLETTVDSWKYSWFRNPALSFHSASGLQYCQAPYDESGQKVNSFAPNPNGVRDDIEIIGISNVTIEKVRGEWPLDWGIYANLAHKMGSADNSITLFDISFLDNKGVYGGTACGITMECRPIEGKPPLRPQVDLLAEALEANKQIVVSDYPLETTDEARSMIENYTERLQTLNDRELLRNVKNGRLARSWAKMPLPPVQKISEKLDGIGYANILKSESGVNTQVPVVARIINQEKSGDADYNPDRDDYYYPGIDLVLAAGYYGIDPTKDIEVDFLAGTVTLNNIPEKTYKKLDMETFEEKELDIMAKPNANRQIVIPIDEYGRMNINFRGGRYCFRYREILEVTEMTPEEAGAYYRNKIALVAMYYATGVGTAKDMHLGPYGDMAGIEHHAYAINTILNQDFAHTAPPLVNLMLLLGIGLIMGLYQPRVPTGMSFVLAGVIAILFSVISLLVTFDFFSYNHILPTVLILQFVQLVAFIGFRALTEEENVKFIRTTFSKFVSHDVVEELLANPEAISLGGSKKEISVFFSDVRGFTTISEALSPEGLVSLLNEYLSEMTELIIDYRGTIDKYMGDAIMAFWGAPARNDDHAYYACVAAIAQYRALQGLQKRWSERNIPVIDIGIGINTGLAVVGNMGSSRRMDYTLMGDTVNLGSRLEGITKTYGVKICISEFTYERVKDRVYARELDLVRVKGKLEPVRIYELMGLVNEADVESLKVSHSATPAKG</sequence>
<dbReference type="EMBL" id="WBUI01000009">
    <property type="protein sequence ID" value="KAB2932357.1"/>
    <property type="molecule type" value="Genomic_DNA"/>
</dbReference>
<feature type="transmembrane region" description="Helical" evidence="7">
    <location>
        <begin position="634"/>
        <end position="658"/>
    </location>
</feature>
<evidence type="ECO:0000256" key="1">
    <source>
        <dbReference type="ARBA" id="ARBA00004196"/>
    </source>
</evidence>
<dbReference type="SUPFAM" id="SSF55073">
    <property type="entry name" value="Nucleotide cyclase"/>
    <property type="match status" value="1"/>
</dbReference>
<accession>A0A833H1V6</accession>
<evidence type="ECO:0000256" key="6">
    <source>
        <dbReference type="ARBA" id="ARBA00023136"/>
    </source>
</evidence>
<dbReference type="InterPro" id="IPR001054">
    <property type="entry name" value="A/G_cyclase"/>
</dbReference>
<protein>
    <submittedName>
        <fullName evidence="9">Adenylate/guanylate cyclase domain-containing protein</fullName>
    </submittedName>
</protein>
<evidence type="ECO:0000313" key="10">
    <source>
        <dbReference type="Proteomes" id="UP000460298"/>
    </source>
</evidence>
<gene>
    <name evidence="9" type="ORF">F9K24_10540</name>
</gene>
<dbReference type="Gene3D" id="3.30.70.1230">
    <property type="entry name" value="Nucleotide cyclase"/>
    <property type="match status" value="1"/>
</dbReference>
<dbReference type="FunFam" id="3.30.70.1230:FF:000016">
    <property type="entry name" value="Adenylate/guanylate cyclase domain-containing protein"/>
    <property type="match status" value="1"/>
</dbReference>
<comment type="similarity">
    <text evidence="2">Belongs to the adenylyl cyclase class-3 family.</text>
</comment>
<dbReference type="SMART" id="SM01080">
    <property type="entry name" value="CHASE2"/>
    <property type="match status" value="1"/>
</dbReference>
<dbReference type="InterPro" id="IPR050697">
    <property type="entry name" value="Adenylyl/Guanylyl_Cyclase_3/4"/>
</dbReference>
<dbReference type="CDD" id="cd07302">
    <property type="entry name" value="CHD"/>
    <property type="match status" value="1"/>
</dbReference>
<feature type="transmembrane region" description="Helical" evidence="7">
    <location>
        <begin position="7"/>
        <end position="29"/>
    </location>
</feature>
<evidence type="ECO:0000259" key="8">
    <source>
        <dbReference type="PROSITE" id="PS50125"/>
    </source>
</evidence>
<dbReference type="Pfam" id="PF00211">
    <property type="entry name" value="Guanylate_cyc"/>
    <property type="match status" value="1"/>
</dbReference>
<evidence type="ECO:0000256" key="5">
    <source>
        <dbReference type="ARBA" id="ARBA00022989"/>
    </source>
</evidence>
<dbReference type="InterPro" id="IPR029787">
    <property type="entry name" value="Nucleotide_cyclase"/>
</dbReference>